<evidence type="ECO:0000313" key="4">
    <source>
        <dbReference type="Proteomes" id="UP000663879"/>
    </source>
</evidence>
<keyword evidence="2" id="KW-0732">Signal</keyword>
<feature type="signal peptide" evidence="2">
    <location>
        <begin position="1"/>
        <end position="23"/>
    </location>
</feature>
<dbReference type="Gene3D" id="3.20.20.370">
    <property type="entry name" value="Glycoside hydrolase/deacetylase"/>
    <property type="match status" value="1"/>
</dbReference>
<comment type="caution">
    <text evidence="3">The sequence shown here is derived from an EMBL/GenBank/DDBJ whole genome shotgun (WGS) entry which is preliminary data.</text>
</comment>
<protein>
    <submittedName>
        <fullName evidence="3">Uncharacterized protein</fullName>
    </submittedName>
</protein>
<dbReference type="Proteomes" id="UP000663879">
    <property type="component" value="Unassembled WGS sequence"/>
</dbReference>
<dbReference type="AlphaFoldDB" id="A0A813MUJ5"/>
<gene>
    <name evidence="3" type="ORF">OXX778_LOCUS2650</name>
</gene>
<feature type="chain" id="PRO_5032369607" evidence="2">
    <location>
        <begin position="24"/>
        <end position="461"/>
    </location>
</feature>
<evidence type="ECO:0000256" key="2">
    <source>
        <dbReference type="SAM" id="SignalP"/>
    </source>
</evidence>
<reference evidence="3" key="1">
    <citation type="submission" date="2021-02" db="EMBL/GenBank/DDBJ databases">
        <authorList>
            <person name="Nowell W R."/>
        </authorList>
    </citation>
    <scope>NUCLEOTIDE SEQUENCE</scope>
    <source>
        <strain evidence="3">Ploen Becks lab</strain>
    </source>
</reference>
<keyword evidence="1" id="KW-1133">Transmembrane helix</keyword>
<dbReference type="PANTHER" id="PTHR45985:SF8">
    <property type="entry name" value="CHITIN DEACETYLASE-LIKE 9, ISOFORM A"/>
    <property type="match status" value="1"/>
</dbReference>
<evidence type="ECO:0000313" key="3">
    <source>
        <dbReference type="EMBL" id="CAF0728061.1"/>
    </source>
</evidence>
<feature type="transmembrane region" description="Helical" evidence="1">
    <location>
        <begin position="439"/>
        <end position="457"/>
    </location>
</feature>
<proteinExistence type="predicted"/>
<dbReference type="EMBL" id="CAJNOC010000213">
    <property type="protein sequence ID" value="CAF0728061.1"/>
    <property type="molecule type" value="Genomic_DNA"/>
</dbReference>
<dbReference type="PANTHER" id="PTHR45985">
    <property type="match status" value="1"/>
</dbReference>
<name>A0A813MUJ5_9BILA</name>
<sequence length="461" mass="53192">MKALALTLSIIFILQLPCFDFTAQEMVKRERQIEDCNFLNCRLPLCKCSNPERPGNIQYDDTPMMVSLSFNGVLTTAHSPYIKKILNPLFKNPNGCPIQSTFFISDSGNGTTDYCFVQTLFNNNNEISVSSPKYSCPYTDCDSLGQYFRKWRDDSAEENIFQQKKNIASKAKINKSFLRGFRVPFLDQRGNVHYKALKKYAFNYDSSVIISPDDIKRHDGLRLWPHTLDFPANYTCPTCPTKKSLCNGQSNCSMSSVWIVPLHYFNIEGKNPCPTLIKDEIPENRLLTKSCYPKNALNSSILYDFLISDFKRHYTTNKAPFVINLELSWFDKFGDMLTDALVDFITELTDVKSSKTVQKSDVYFMPISRIIEWIEYPAPLSVIASKWLWDCDGVSFDYDEECESIKKLRENSIELEEVKKKNKTAKFDLQTEQLFRNGILSSVILVFVFSIIFTILYDKYH</sequence>
<keyword evidence="4" id="KW-1185">Reference proteome</keyword>
<dbReference type="OrthoDB" id="504708at2759"/>
<accession>A0A813MUJ5</accession>
<organism evidence="3 4">
    <name type="scientific">Brachionus calyciflorus</name>
    <dbReference type="NCBI Taxonomy" id="104777"/>
    <lineage>
        <taxon>Eukaryota</taxon>
        <taxon>Metazoa</taxon>
        <taxon>Spiralia</taxon>
        <taxon>Gnathifera</taxon>
        <taxon>Rotifera</taxon>
        <taxon>Eurotatoria</taxon>
        <taxon>Monogononta</taxon>
        <taxon>Pseudotrocha</taxon>
        <taxon>Ploima</taxon>
        <taxon>Brachionidae</taxon>
        <taxon>Brachionus</taxon>
    </lineage>
</organism>
<dbReference type="InterPro" id="IPR052740">
    <property type="entry name" value="CE4"/>
</dbReference>
<keyword evidence="1" id="KW-0812">Transmembrane</keyword>
<evidence type="ECO:0000256" key="1">
    <source>
        <dbReference type="SAM" id="Phobius"/>
    </source>
</evidence>
<keyword evidence="1" id="KW-0472">Membrane</keyword>